<dbReference type="EMBL" id="JAOVZO020000003">
    <property type="protein sequence ID" value="MDC8012219.1"/>
    <property type="molecule type" value="Genomic_DNA"/>
</dbReference>
<reference evidence="1" key="1">
    <citation type="submission" date="2023-02" db="EMBL/GenBank/DDBJ databases">
        <title>Tahibacter soli sp. nov. isolated from soil.</title>
        <authorList>
            <person name="Baek J.H."/>
            <person name="Lee J.K."/>
            <person name="Choi D.G."/>
            <person name="Jeon C.O."/>
        </authorList>
    </citation>
    <scope>NUCLEOTIDE SEQUENCE</scope>
    <source>
        <strain evidence="1">BL</strain>
    </source>
</reference>
<dbReference type="AlphaFoldDB" id="A0A9X3YH29"/>
<evidence type="ECO:0000313" key="1">
    <source>
        <dbReference type="EMBL" id="MDC8012219.1"/>
    </source>
</evidence>
<proteinExistence type="predicted"/>
<evidence type="ECO:0000313" key="2">
    <source>
        <dbReference type="Proteomes" id="UP001139971"/>
    </source>
</evidence>
<dbReference type="RefSeq" id="WP_263543467.1">
    <property type="nucleotide sequence ID" value="NZ_JAOVZO020000003.1"/>
</dbReference>
<comment type="caution">
    <text evidence="1">The sequence shown here is derived from an EMBL/GenBank/DDBJ whole genome shotgun (WGS) entry which is preliminary data.</text>
</comment>
<protein>
    <submittedName>
        <fullName evidence="1">Uncharacterized protein</fullName>
    </submittedName>
</protein>
<name>A0A9X3YH29_9GAMM</name>
<organism evidence="1 2">
    <name type="scientific">Tahibacter soli</name>
    <dbReference type="NCBI Taxonomy" id="2983605"/>
    <lineage>
        <taxon>Bacteria</taxon>
        <taxon>Pseudomonadati</taxon>
        <taxon>Pseudomonadota</taxon>
        <taxon>Gammaproteobacteria</taxon>
        <taxon>Lysobacterales</taxon>
        <taxon>Rhodanobacteraceae</taxon>
        <taxon>Tahibacter</taxon>
    </lineage>
</organism>
<sequence>MLLVPLTGVAADDARLWHNAGGTTTLWFNRGAIGPLGIAIARTGGDLGRGDVGGDYLELRYAIADGSGLSFRQARGVFSRLEAGAATHRGGPVLRVRDVEIDLAGFRVERRGAGRVGLVLADRHGTAWFRLDHAQHHVEKDALSIRHLDLRIAPALAAKLGRPEWAGIVVGGAAIDAAHASPALSASPEKAQAAVCSAIWPSPVARPDVRMIRLAENWEERQPDGVNAYRCGRADGAGGHTLPCTQGSLDGLVVLSPDASLRNEGNASVAWHPKFSPPSPPYDNDQHPYLVWNLYRRDADGSMRQIAASGVKHAFHTINAACGCEGGQILYPGCEDTYGGFSNDFPLALGPRAEVIPYTGEWARCGSVFDADCDGRADDGGSSADPYDPTRRMVVREAQIAASQHPGARWFLEYGYVVRDDADPYNTTAVFEIVPRKEPGQGADPNAWIWRFDATSFANGTLVEAWASGRGDDVGTALDRFETAHGRGALGTRVVDLGNGRWRYDYLLFNLDFTVAQTQGSGATLRMLASRGFGAVSLPVAANVPVDAIASSLYDPAGERGWTGARVAGRLDFTAGTAPTLDWGRSLRLSFESPRPPLRTRVVVYDATGNAVATPFALVPTDPPGVRRRIPR</sequence>
<keyword evidence="2" id="KW-1185">Reference proteome</keyword>
<accession>A0A9X3YH29</accession>
<gene>
    <name evidence="1" type="ORF">OD750_006625</name>
</gene>
<dbReference type="Proteomes" id="UP001139971">
    <property type="component" value="Unassembled WGS sequence"/>
</dbReference>